<dbReference type="Proteomes" id="UP000769780">
    <property type="component" value="Unassembled WGS sequence"/>
</dbReference>
<evidence type="ECO:0000259" key="7">
    <source>
        <dbReference type="Pfam" id="PF18335"/>
    </source>
</evidence>
<protein>
    <recommendedName>
        <fullName evidence="3">ATP-dependent RecD2 DNA helicase</fullName>
        <ecNumber evidence="3">5.6.2.3</ecNumber>
    </recommendedName>
    <alternativeName>
        <fullName evidence="3">DNA 5'-3' helicase subunit RecD2</fullName>
    </alternativeName>
</protein>
<evidence type="ECO:0000256" key="3">
    <source>
        <dbReference type="HAMAP-Rule" id="MF_01488"/>
    </source>
</evidence>
<dbReference type="EMBL" id="JACWFH010000008">
    <property type="protein sequence ID" value="MBY0096270.1"/>
    <property type="molecule type" value="Genomic_DNA"/>
</dbReference>
<proteinExistence type="inferred from homology"/>
<dbReference type="Pfam" id="PF13245">
    <property type="entry name" value="AAA_19"/>
    <property type="match status" value="1"/>
</dbReference>
<dbReference type="CDD" id="cd18809">
    <property type="entry name" value="SF1_C_RecD"/>
    <property type="match status" value="1"/>
</dbReference>
<sequence>MDNKQDSLDLFSEQGKYIKGRPIVTIFHNEQNLYTVMRIRVDDTNDDYDDKEAVITGYFPKIHEHETYVFFGAFTDHPKFGLQFQVTHFRKDLPQSKQGIITYLSSDLFKGIGKKIAESIVEALGEKAISRIMENPSVLDSVPKLSSEKAKLLYDNLMEHQGLEQVMVGLNQYGFGPQLSMKIYQAYREQAIEVIQGNPFKLVEDIEGIGFGRADELGRQLGITGSHPDRIKAACLYILESSSVQAGHVYMEAEDLLQQVKVILEQNEPQEIDFSEISNGLIKLGEEGKVMVEEKRVYLPSLFFSEKGLVTNIERILDQSQYENQFPESEFLLALGELEERTGVQYGPTQKEAIQTALMSPMMILTGGPGTGKTTVIKGIVELYSELHGCSLEINDYKQDEPFPFLLCAPTGRAAKRMAESTGLPAVTIHRLLRWNGSDGFDHDEDRQLEGKILIVDETSMVDIWLAHQLFKALPNNIQVILVGDEDQLPSVGPGQVLKDFLDSKRIPTVRLTDIYRQAEGSSIIELAHQIKKGALPQDLASPQSDRSFLRCGPGQISQVVEKVVVNAKKKGYSAKDIQVLAPMYRGPAGIDRLNLLMQEIFNPNPDGSRKEIAYGDVKYRVGDKVLQLVNQPEANVFNGDMGEIVAIFYAKENTEKQDQIIVSYEGNEVTYAKQDLSQITHAYCCSVHKSQGSEFPIVILPVVKSYYRMLRRNLLYTAITRSQQFLILCGEEDAFRLGIDRADDTKRNTTLALKLSETLPVLGDDKNQLLNEEAEKTERSLKEHEEDEEKHKDLVAVLMSADPMIGMENLTPYDFMENSGN</sequence>
<feature type="domain" description="ATP-dependent RecD2 DNA helicase SH3" evidence="7">
    <location>
        <begin position="594"/>
        <end position="665"/>
    </location>
</feature>
<comment type="caution">
    <text evidence="9">The sequence shown here is derived from an EMBL/GenBank/DDBJ whole genome shotgun (WGS) entry which is preliminary data.</text>
</comment>
<dbReference type="Gene3D" id="1.10.10.2220">
    <property type="match status" value="1"/>
</dbReference>
<dbReference type="Pfam" id="PF18335">
    <property type="entry name" value="SH3_13"/>
    <property type="match status" value="1"/>
</dbReference>
<organism evidence="9 10">
    <name type="scientific">Mesobacillus maritimus</name>
    <dbReference type="NCBI Taxonomy" id="1643336"/>
    <lineage>
        <taxon>Bacteria</taxon>
        <taxon>Bacillati</taxon>
        <taxon>Bacillota</taxon>
        <taxon>Bacilli</taxon>
        <taxon>Bacillales</taxon>
        <taxon>Bacillaceae</taxon>
        <taxon>Mesobacillus</taxon>
    </lineage>
</organism>
<dbReference type="InterPro" id="IPR055446">
    <property type="entry name" value="RecD2_N_OB"/>
</dbReference>
<comment type="catalytic activity">
    <reaction evidence="3">
        <text>ATP + H2O = ADP + phosphate + H(+)</text>
        <dbReference type="Rhea" id="RHEA:13065"/>
        <dbReference type="ChEBI" id="CHEBI:15377"/>
        <dbReference type="ChEBI" id="CHEBI:15378"/>
        <dbReference type="ChEBI" id="CHEBI:30616"/>
        <dbReference type="ChEBI" id="CHEBI:43474"/>
        <dbReference type="ChEBI" id="CHEBI:456216"/>
        <dbReference type="EC" id="5.6.2.3"/>
    </reaction>
</comment>
<comment type="function">
    <text evidence="3">DNA-dependent ATPase and ATP-dependent 5'-3' DNA helicase. Has no activity on blunt DNA or DNA with 3'-overhangs, requires at least 10 bases of 5'-ssDNA for helicase activity.</text>
</comment>
<feature type="binding site" evidence="3">
    <location>
        <begin position="370"/>
        <end position="374"/>
    </location>
    <ligand>
        <name>ATP</name>
        <dbReference type="ChEBI" id="CHEBI:30616"/>
    </ligand>
</feature>
<dbReference type="InterPro" id="IPR029493">
    <property type="entry name" value="RecD2-like_HHH"/>
</dbReference>
<dbReference type="Gene3D" id="3.40.50.300">
    <property type="entry name" value="P-loop containing nucleotide triphosphate hydrolases"/>
    <property type="match status" value="2"/>
</dbReference>
<dbReference type="NCBIfam" id="TIGR01448">
    <property type="entry name" value="recD_rel"/>
    <property type="match status" value="1"/>
</dbReference>
<accession>A0ABS7K286</accession>
<dbReference type="InterPro" id="IPR027417">
    <property type="entry name" value="P-loop_NTPase"/>
</dbReference>
<keyword evidence="3" id="KW-0378">Hydrolase</keyword>
<dbReference type="HAMAP" id="MF_01488">
    <property type="entry name" value="RecD2"/>
    <property type="match status" value="1"/>
</dbReference>
<dbReference type="RefSeq" id="WP_221872029.1">
    <property type="nucleotide sequence ID" value="NZ_JACWFH010000008.1"/>
</dbReference>
<comment type="similarity">
    <text evidence="3">Belongs to the RecD family. RecD2 subfamily.</text>
</comment>
<keyword evidence="3" id="KW-0413">Isomerase</keyword>
<dbReference type="PANTHER" id="PTHR43788:SF6">
    <property type="entry name" value="DNA HELICASE B"/>
    <property type="match status" value="1"/>
</dbReference>
<keyword evidence="4" id="KW-0175">Coiled coil</keyword>
<evidence type="ECO:0000256" key="4">
    <source>
        <dbReference type="SAM" id="Coils"/>
    </source>
</evidence>
<reference evidence="9 10" key="1">
    <citation type="submission" date="2020-07" db="EMBL/GenBank/DDBJ databases">
        <title>Fungal Genomes of the International Space Station.</title>
        <authorList>
            <person name="Seuylemezian A."/>
            <person name="Singh N.K."/>
            <person name="Wood J."/>
            <person name="Venkateswaran K."/>
        </authorList>
    </citation>
    <scope>NUCLEOTIDE SEQUENCE [LARGE SCALE GENOMIC DNA]</scope>
    <source>
        <strain evidence="9 10">PL-B2</strain>
    </source>
</reference>
<dbReference type="InterPro" id="IPR027785">
    <property type="entry name" value="UvrD-like_helicase_C"/>
</dbReference>
<name>A0ABS7K286_9BACI</name>
<dbReference type="Pfam" id="PF13538">
    <property type="entry name" value="UvrD_C_2"/>
    <property type="match status" value="1"/>
</dbReference>
<evidence type="ECO:0000259" key="8">
    <source>
        <dbReference type="Pfam" id="PF23139"/>
    </source>
</evidence>
<gene>
    <name evidence="3" type="primary">recD2</name>
    <name evidence="9" type="ORF">H0185_05560</name>
</gene>
<evidence type="ECO:0000259" key="5">
    <source>
        <dbReference type="Pfam" id="PF13538"/>
    </source>
</evidence>
<evidence type="ECO:0000313" key="9">
    <source>
        <dbReference type="EMBL" id="MBY0096270.1"/>
    </source>
</evidence>
<evidence type="ECO:0000256" key="1">
    <source>
        <dbReference type="ARBA" id="ARBA00022741"/>
    </source>
</evidence>
<feature type="domain" description="ATP-dependent RecD2 DNA helicase OB-fold" evidence="8">
    <location>
        <begin position="16"/>
        <end position="94"/>
    </location>
</feature>
<keyword evidence="3" id="KW-0238">DNA-binding</keyword>
<feature type="domain" description="UvrD-like helicase C-terminal" evidence="5">
    <location>
        <begin position="682"/>
        <end position="729"/>
    </location>
</feature>
<dbReference type="InterPro" id="IPR006345">
    <property type="entry name" value="RecD2"/>
</dbReference>
<dbReference type="Pfam" id="PF23139">
    <property type="entry name" value="OB_YrrC"/>
    <property type="match status" value="1"/>
</dbReference>
<keyword evidence="3" id="KW-0347">Helicase</keyword>
<dbReference type="CDD" id="cd17933">
    <property type="entry name" value="DEXSc_RecD-like"/>
    <property type="match status" value="1"/>
</dbReference>
<dbReference type="EC" id="5.6.2.3" evidence="3"/>
<keyword evidence="10" id="KW-1185">Reference proteome</keyword>
<dbReference type="PANTHER" id="PTHR43788">
    <property type="entry name" value="DNA2/NAM7 HELICASE FAMILY MEMBER"/>
    <property type="match status" value="1"/>
</dbReference>
<keyword evidence="1 3" id="KW-0547">Nucleotide-binding</keyword>
<dbReference type="InterPro" id="IPR041451">
    <property type="entry name" value="RecD2_SH13"/>
</dbReference>
<evidence type="ECO:0000259" key="6">
    <source>
        <dbReference type="Pfam" id="PF14490"/>
    </source>
</evidence>
<evidence type="ECO:0000313" key="10">
    <source>
        <dbReference type="Proteomes" id="UP000769780"/>
    </source>
</evidence>
<feature type="coiled-coil region" evidence="4">
    <location>
        <begin position="768"/>
        <end position="795"/>
    </location>
</feature>
<dbReference type="SUPFAM" id="SSF52540">
    <property type="entry name" value="P-loop containing nucleoside triphosphate hydrolases"/>
    <property type="match status" value="1"/>
</dbReference>
<dbReference type="Gene3D" id="2.30.30.940">
    <property type="match status" value="1"/>
</dbReference>
<dbReference type="Pfam" id="PF14490">
    <property type="entry name" value="HHH_RecD2"/>
    <property type="match status" value="1"/>
</dbReference>
<dbReference type="InterPro" id="IPR050534">
    <property type="entry name" value="Coronavir_polyprotein_1ab"/>
</dbReference>
<evidence type="ECO:0000256" key="2">
    <source>
        <dbReference type="ARBA" id="ARBA00022840"/>
    </source>
</evidence>
<keyword evidence="2 3" id="KW-0067">ATP-binding</keyword>
<feature type="domain" description="ATP-dependent RecD2 DNA helicase-like helix-hairpin-helix" evidence="6">
    <location>
        <begin position="159"/>
        <end position="250"/>
    </location>
</feature>